<dbReference type="AlphaFoldDB" id="A0A834KZW6"/>
<evidence type="ECO:0000313" key="3">
    <source>
        <dbReference type="EMBL" id="KAF6736572.1"/>
    </source>
</evidence>
<dbReference type="Proteomes" id="UP000646548">
    <property type="component" value="Unassembled WGS sequence"/>
</dbReference>
<feature type="signal peptide" evidence="2">
    <location>
        <begin position="1"/>
        <end position="21"/>
    </location>
</feature>
<proteinExistence type="predicted"/>
<accession>A0A834KZW6</accession>
<evidence type="ECO:0000313" key="4">
    <source>
        <dbReference type="Proteomes" id="UP000646548"/>
    </source>
</evidence>
<feature type="region of interest" description="Disordered" evidence="1">
    <location>
        <begin position="66"/>
        <end position="92"/>
    </location>
</feature>
<keyword evidence="2" id="KW-0732">Signal</keyword>
<protein>
    <submittedName>
        <fullName evidence="3">Uncharacterized protein</fullName>
    </submittedName>
</protein>
<dbReference type="EMBL" id="WKFB01000084">
    <property type="protein sequence ID" value="KAF6736572.1"/>
    <property type="molecule type" value="Genomic_DNA"/>
</dbReference>
<organism evidence="3 4">
    <name type="scientific">Oryzias melastigma</name>
    <name type="common">Marine medaka</name>
    <dbReference type="NCBI Taxonomy" id="30732"/>
    <lineage>
        <taxon>Eukaryota</taxon>
        <taxon>Metazoa</taxon>
        <taxon>Chordata</taxon>
        <taxon>Craniata</taxon>
        <taxon>Vertebrata</taxon>
        <taxon>Euteleostomi</taxon>
        <taxon>Actinopterygii</taxon>
        <taxon>Neopterygii</taxon>
        <taxon>Teleostei</taxon>
        <taxon>Neoteleostei</taxon>
        <taxon>Acanthomorphata</taxon>
        <taxon>Ovalentaria</taxon>
        <taxon>Atherinomorphae</taxon>
        <taxon>Beloniformes</taxon>
        <taxon>Adrianichthyidae</taxon>
        <taxon>Oryziinae</taxon>
        <taxon>Oryzias</taxon>
    </lineage>
</organism>
<gene>
    <name evidence="3" type="ORF">FQA47_023447</name>
</gene>
<feature type="chain" id="PRO_5032497746" evidence="2">
    <location>
        <begin position="22"/>
        <end position="137"/>
    </location>
</feature>
<evidence type="ECO:0000256" key="2">
    <source>
        <dbReference type="SAM" id="SignalP"/>
    </source>
</evidence>
<reference evidence="3" key="1">
    <citation type="journal article" name="BMC Genomics">
        <title>Long-read sequencing and de novo genome assembly of marine medaka (Oryzias melastigma).</title>
        <authorList>
            <person name="Liang P."/>
            <person name="Saqib H.S.A."/>
            <person name="Ni X."/>
            <person name="Shen Y."/>
        </authorList>
    </citation>
    <scope>NUCLEOTIDE SEQUENCE</scope>
    <source>
        <tissue evidence="3">Muscle</tissue>
    </source>
</reference>
<sequence length="137" mass="15080">MGHLLLRNAFAGLILVLLSKGKLEGAAQVMRWRILTRCVFVFDFYFPKCLWRRILMMTKKEEGEEEEEVLPAASCFSTRGREQTDSPAGSTLHTGAVASAAHNPVGSHNFKFATSYMKADPSWRGGSHTLLPVAAGP</sequence>
<name>A0A834KZW6_ORYME</name>
<evidence type="ECO:0000256" key="1">
    <source>
        <dbReference type="SAM" id="MobiDB-lite"/>
    </source>
</evidence>
<comment type="caution">
    <text evidence="3">The sequence shown here is derived from an EMBL/GenBank/DDBJ whole genome shotgun (WGS) entry which is preliminary data.</text>
</comment>